<protein>
    <submittedName>
        <fullName evidence="3">Uncharacterized protein</fullName>
    </submittedName>
</protein>
<evidence type="ECO:0000313" key="4">
    <source>
        <dbReference type="Proteomes" id="UP000611554"/>
    </source>
</evidence>
<sequence length="78" mass="8218">MIRLGRIIAALGAAGALAATLLTGGAGGASAETRNAATTQTRDPDRTTDVPEIRLTEPEKQTLQAEVAPEESECRNWR</sequence>
<feature type="signal peptide" evidence="2">
    <location>
        <begin position="1"/>
        <end position="18"/>
    </location>
</feature>
<gene>
    <name evidence="3" type="ORF">GCM10010140_72710</name>
</gene>
<evidence type="ECO:0000256" key="1">
    <source>
        <dbReference type="SAM" id="MobiDB-lite"/>
    </source>
</evidence>
<keyword evidence="2" id="KW-0732">Signal</keyword>
<dbReference type="RefSeq" id="WP_189250953.1">
    <property type="nucleotide sequence ID" value="NZ_BMQJ01000030.1"/>
</dbReference>
<evidence type="ECO:0000256" key="2">
    <source>
        <dbReference type="SAM" id="SignalP"/>
    </source>
</evidence>
<feature type="compositionally biased region" description="Basic and acidic residues" evidence="1">
    <location>
        <begin position="42"/>
        <end position="60"/>
    </location>
</feature>
<dbReference type="Proteomes" id="UP000611554">
    <property type="component" value="Unassembled WGS sequence"/>
</dbReference>
<dbReference type="EMBL" id="BMQJ01000030">
    <property type="protein sequence ID" value="GGQ32075.1"/>
    <property type="molecule type" value="Genomic_DNA"/>
</dbReference>
<organism evidence="3 4">
    <name type="scientific">Streptosporangium pseudovulgare</name>
    <dbReference type="NCBI Taxonomy" id="35765"/>
    <lineage>
        <taxon>Bacteria</taxon>
        <taxon>Bacillati</taxon>
        <taxon>Actinomycetota</taxon>
        <taxon>Actinomycetes</taxon>
        <taxon>Streptosporangiales</taxon>
        <taxon>Streptosporangiaceae</taxon>
        <taxon>Streptosporangium</taxon>
    </lineage>
</organism>
<comment type="caution">
    <text evidence="3">The sequence shown here is derived from an EMBL/GenBank/DDBJ whole genome shotgun (WGS) entry which is preliminary data.</text>
</comment>
<keyword evidence="4" id="KW-1185">Reference proteome</keyword>
<reference evidence="4" key="1">
    <citation type="journal article" date="2019" name="Int. J. Syst. Evol. Microbiol.">
        <title>The Global Catalogue of Microorganisms (GCM) 10K type strain sequencing project: providing services to taxonomists for standard genome sequencing and annotation.</title>
        <authorList>
            <consortium name="The Broad Institute Genomics Platform"/>
            <consortium name="The Broad Institute Genome Sequencing Center for Infectious Disease"/>
            <person name="Wu L."/>
            <person name="Ma J."/>
        </authorList>
    </citation>
    <scope>NUCLEOTIDE SEQUENCE [LARGE SCALE GENOMIC DNA]</scope>
    <source>
        <strain evidence="4">JCM 3115</strain>
    </source>
</reference>
<evidence type="ECO:0000313" key="3">
    <source>
        <dbReference type="EMBL" id="GGQ32075.1"/>
    </source>
</evidence>
<feature type="chain" id="PRO_5046105737" evidence="2">
    <location>
        <begin position="19"/>
        <end position="78"/>
    </location>
</feature>
<accession>A0ABQ2RK50</accession>
<feature type="region of interest" description="Disordered" evidence="1">
    <location>
        <begin position="25"/>
        <end position="78"/>
    </location>
</feature>
<name>A0ABQ2RK50_9ACTN</name>
<proteinExistence type="predicted"/>